<evidence type="ECO:0000313" key="2">
    <source>
        <dbReference type="EMBL" id="SUZ56952.1"/>
    </source>
</evidence>
<name>A0A381NQT3_9ZZZZ</name>
<protein>
    <recommendedName>
        <fullName evidence="1">AB hydrolase-1 domain-containing protein</fullName>
    </recommendedName>
</protein>
<dbReference type="AlphaFoldDB" id="A0A381NQT3"/>
<feature type="domain" description="AB hydrolase-1" evidence="1">
    <location>
        <begin position="20"/>
        <end position="245"/>
    </location>
</feature>
<accession>A0A381NQT3</accession>
<gene>
    <name evidence="2" type="ORF">METZ01_LOCUS9806</name>
</gene>
<dbReference type="InterPro" id="IPR029058">
    <property type="entry name" value="AB_hydrolase_fold"/>
</dbReference>
<dbReference type="Gene3D" id="3.40.50.1820">
    <property type="entry name" value="alpha/beta hydrolase"/>
    <property type="match status" value="1"/>
</dbReference>
<dbReference type="SUPFAM" id="SSF53474">
    <property type="entry name" value="alpha/beta-Hydrolases"/>
    <property type="match status" value="1"/>
</dbReference>
<reference evidence="2" key="1">
    <citation type="submission" date="2018-05" db="EMBL/GenBank/DDBJ databases">
        <authorList>
            <person name="Lanie J.A."/>
            <person name="Ng W.-L."/>
            <person name="Kazmierczak K.M."/>
            <person name="Andrzejewski T.M."/>
            <person name="Davidsen T.M."/>
            <person name="Wayne K.J."/>
            <person name="Tettelin H."/>
            <person name="Glass J.I."/>
            <person name="Rusch D."/>
            <person name="Podicherti R."/>
            <person name="Tsui H.-C.T."/>
            <person name="Winkler M.E."/>
        </authorList>
    </citation>
    <scope>NUCLEOTIDE SEQUENCE</scope>
</reference>
<dbReference type="InterPro" id="IPR000073">
    <property type="entry name" value="AB_hydrolase_1"/>
</dbReference>
<dbReference type="PANTHER" id="PTHR43798">
    <property type="entry name" value="MONOACYLGLYCEROL LIPASE"/>
    <property type="match status" value="1"/>
</dbReference>
<organism evidence="2">
    <name type="scientific">marine metagenome</name>
    <dbReference type="NCBI Taxonomy" id="408172"/>
    <lineage>
        <taxon>unclassified sequences</taxon>
        <taxon>metagenomes</taxon>
        <taxon>ecological metagenomes</taxon>
    </lineage>
</organism>
<sequence>MSIDAHGTRFEYLETPGTRPIVLIHGVGLDQSIWGAMLADLVGRSTLTYDLLGHGDTDKRLGAKTFHPFIGQLRALLEELQIEEMVLVGFSLGGQVAKHFASSYPNIVSALVLISTTYQRTSEERSAMSLRVQQAKDGDQQGLEASALQRWFNPEFLAAHPDVECQITARLQRNDPASFLESYELLSNAEDHHLDYGSFAMPTLIITGDGDPGSTPRMAQEMALAMPKAQTEIIQGAKHLGIIEHHRRFSGPINNFLAKSGL</sequence>
<evidence type="ECO:0000259" key="1">
    <source>
        <dbReference type="Pfam" id="PF00561"/>
    </source>
</evidence>
<dbReference type="PRINTS" id="PR00111">
    <property type="entry name" value="ABHYDROLASE"/>
</dbReference>
<dbReference type="InterPro" id="IPR050266">
    <property type="entry name" value="AB_hydrolase_sf"/>
</dbReference>
<dbReference type="Pfam" id="PF00561">
    <property type="entry name" value="Abhydrolase_1"/>
    <property type="match status" value="1"/>
</dbReference>
<dbReference type="EMBL" id="UINC01000532">
    <property type="protein sequence ID" value="SUZ56952.1"/>
    <property type="molecule type" value="Genomic_DNA"/>
</dbReference>
<proteinExistence type="predicted"/>